<keyword evidence="1 4" id="KW-0732">Signal</keyword>
<dbReference type="GeneID" id="77258014"/>
<sequence length="171" mass="17836">MKLIKSIVAISAILALSGCASQGGVNGVAENIGNGLKGVAEGIGGIAGSAFQPYINGVEVTEQQMAQLEVGMSPAEVEQIVGLPPSISEIGGNEMWSYPYTEITHFSGNRSETTVIRFDDNGRLARAYKTNSRTSSTGNALVDAANGVETPNNAASNFQQVSETTQNPTKK</sequence>
<proteinExistence type="predicted"/>
<dbReference type="GO" id="GO:0019867">
    <property type="term" value="C:outer membrane"/>
    <property type="evidence" value="ECO:0007669"/>
    <property type="project" value="InterPro"/>
</dbReference>
<keyword evidence="6" id="KW-0614">Plasmid</keyword>
<feature type="signal peptide" evidence="4">
    <location>
        <begin position="1"/>
        <end position="20"/>
    </location>
</feature>
<dbReference type="RefSeq" id="WP_085682093.1">
    <property type="nucleotide sequence ID" value="NZ_CP020932.1"/>
</dbReference>
<dbReference type="Gene3D" id="3.30.1450.10">
    <property type="match status" value="1"/>
</dbReference>
<name>A0A1W6KFC9_9GAMM</name>
<evidence type="ECO:0000259" key="5">
    <source>
        <dbReference type="Pfam" id="PF04355"/>
    </source>
</evidence>
<reference evidence="6 7" key="1">
    <citation type="submission" date="2017-04" db="EMBL/GenBank/DDBJ databases">
        <title>Genome Sequence of Marinobacter salarius strain SMR5 Isolated from a culture of the Diatom Skeletonema marinoi.</title>
        <authorList>
            <person name="Topel M."/>
            <person name="Pinder M.I.M."/>
            <person name="Johansson O.N."/>
            <person name="Kourtchenko O."/>
            <person name="Godhe A."/>
            <person name="Clarke A.K."/>
        </authorList>
    </citation>
    <scope>NUCLEOTIDE SEQUENCE [LARGE SCALE GENOMIC DNA]</scope>
    <source>
        <strain evidence="6 7">SMR5</strain>
        <plasmid evidence="7">Plasmid psmr5</plasmid>
    </source>
</reference>
<dbReference type="Pfam" id="PF04355">
    <property type="entry name" value="BamE"/>
    <property type="match status" value="1"/>
</dbReference>
<dbReference type="Proteomes" id="UP000193100">
    <property type="component" value="Plasmid pSMR5"/>
</dbReference>
<dbReference type="InterPro" id="IPR007450">
    <property type="entry name" value="BamE_dom"/>
</dbReference>
<dbReference type="AlphaFoldDB" id="A0A1W6KFC9"/>
<dbReference type="EMBL" id="CP020932">
    <property type="protein sequence ID" value="ARM86126.1"/>
    <property type="molecule type" value="Genomic_DNA"/>
</dbReference>
<evidence type="ECO:0000256" key="2">
    <source>
        <dbReference type="ARBA" id="ARBA00023136"/>
    </source>
</evidence>
<dbReference type="PROSITE" id="PS51257">
    <property type="entry name" value="PROKAR_LIPOPROTEIN"/>
    <property type="match status" value="1"/>
</dbReference>
<organism evidence="6 7">
    <name type="scientific">Marinobacter salarius</name>
    <dbReference type="NCBI Taxonomy" id="1420917"/>
    <lineage>
        <taxon>Bacteria</taxon>
        <taxon>Pseudomonadati</taxon>
        <taxon>Pseudomonadota</taxon>
        <taxon>Gammaproteobacteria</taxon>
        <taxon>Pseudomonadales</taxon>
        <taxon>Marinobacteraceae</taxon>
        <taxon>Marinobacter</taxon>
    </lineage>
</organism>
<feature type="chain" id="PRO_5012913200" evidence="4">
    <location>
        <begin position="21"/>
        <end position="171"/>
    </location>
</feature>
<geneLocation type="plasmid" evidence="7">
    <name>psmr5</name>
</geneLocation>
<protein>
    <submittedName>
        <fullName evidence="6">Outer membrane protein assembly factor BamE</fullName>
    </submittedName>
</protein>
<evidence type="ECO:0000256" key="3">
    <source>
        <dbReference type="SAM" id="MobiDB-lite"/>
    </source>
</evidence>
<feature type="domain" description="Outer membrane protein assembly factor BamE" evidence="5">
    <location>
        <begin position="59"/>
        <end position="124"/>
    </location>
</feature>
<accession>A0A1W6KFC9</accession>
<feature type="region of interest" description="Disordered" evidence="3">
    <location>
        <begin position="149"/>
        <end position="171"/>
    </location>
</feature>
<dbReference type="InterPro" id="IPR037873">
    <property type="entry name" value="BamE-like"/>
</dbReference>
<evidence type="ECO:0000313" key="7">
    <source>
        <dbReference type="Proteomes" id="UP000193100"/>
    </source>
</evidence>
<evidence type="ECO:0000256" key="1">
    <source>
        <dbReference type="ARBA" id="ARBA00022729"/>
    </source>
</evidence>
<keyword evidence="2" id="KW-0472">Membrane</keyword>
<gene>
    <name evidence="6" type="primary">bamE</name>
    <name evidence="6" type="ORF">MARSALSMR5_04106</name>
</gene>
<evidence type="ECO:0000313" key="6">
    <source>
        <dbReference type="EMBL" id="ARM86126.1"/>
    </source>
</evidence>
<evidence type="ECO:0000256" key="4">
    <source>
        <dbReference type="SAM" id="SignalP"/>
    </source>
</evidence>